<dbReference type="OrthoDB" id="9800497at2"/>
<dbReference type="STRING" id="639004.SAMN04488239_11235"/>
<evidence type="ECO:0000259" key="2">
    <source>
        <dbReference type="PROSITE" id="PS51176"/>
    </source>
</evidence>
<sequence>MSCHLTFSSFGLLGFGAFGRLIAAHLAPHLPCLIHDPALPDGTALPPGATATSLAEAAGCDLVILAMPVAEMAAACRAVTPHLRPGAVVADVGSVKLAPAAIMQAHLPSHVALVGTHPLFGPQSAKGGIGGRKIAVCPIRGKAHLPIAAFLRARLGLRVILTTPEAHDREAATVQGLTHLIAQALTRMGPLPSRMTTASFDLLMQAAEMVRQDPPGVLAAIESANPFAAPVRTEFLTLVAELDHGFSGPD</sequence>
<dbReference type="SUPFAM" id="SSF51735">
    <property type="entry name" value="NAD(P)-binding Rossmann-fold domains"/>
    <property type="match status" value="1"/>
</dbReference>
<dbReference type="PANTHER" id="PTHR21363">
    <property type="entry name" value="PREPHENATE DEHYDROGENASE"/>
    <property type="match status" value="1"/>
</dbReference>
<dbReference type="InterPro" id="IPR046826">
    <property type="entry name" value="PDH_N"/>
</dbReference>
<dbReference type="GO" id="GO:0070403">
    <property type="term" value="F:NAD+ binding"/>
    <property type="evidence" value="ECO:0007669"/>
    <property type="project" value="InterPro"/>
</dbReference>
<name>A0A1G6YXM7_9RHOB</name>
<proteinExistence type="predicted"/>
<dbReference type="GO" id="GO:0008977">
    <property type="term" value="F:prephenate dehydrogenase (NAD+) activity"/>
    <property type="evidence" value="ECO:0007669"/>
    <property type="project" value="InterPro"/>
</dbReference>
<dbReference type="AlphaFoldDB" id="A0A1G6YXM7"/>
<evidence type="ECO:0000313" key="3">
    <source>
        <dbReference type="EMBL" id="SDD95100.1"/>
    </source>
</evidence>
<gene>
    <name evidence="3" type="ORF">SAMN04488239_11235</name>
</gene>
<dbReference type="PANTHER" id="PTHR21363:SF0">
    <property type="entry name" value="PREPHENATE DEHYDROGENASE [NADP(+)]"/>
    <property type="match status" value="1"/>
</dbReference>
<dbReference type="PROSITE" id="PS51176">
    <property type="entry name" value="PDH_ADH"/>
    <property type="match status" value="1"/>
</dbReference>
<feature type="domain" description="Prephenate/arogenate dehydrogenase" evidence="2">
    <location>
        <begin position="8"/>
        <end position="250"/>
    </location>
</feature>
<keyword evidence="4" id="KW-1185">Reference proteome</keyword>
<dbReference type="Pfam" id="PF02153">
    <property type="entry name" value="PDH_N"/>
    <property type="match status" value="1"/>
</dbReference>
<dbReference type="GO" id="GO:0004665">
    <property type="term" value="F:prephenate dehydrogenase (NADP+) activity"/>
    <property type="evidence" value="ECO:0007669"/>
    <property type="project" value="InterPro"/>
</dbReference>
<organism evidence="3 4">
    <name type="scientific">Ruegeria marina</name>
    <dbReference type="NCBI Taxonomy" id="639004"/>
    <lineage>
        <taxon>Bacteria</taxon>
        <taxon>Pseudomonadati</taxon>
        <taxon>Pseudomonadota</taxon>
        <taxon>Alphaproteobacteria</taxon>
        <taxon>Rhodobacterales</taxon>
        <taxon>Roseobacteraceae</taxon>
        <taxon>Ruegeria</taxon>
    </lineage>
</organism>
<accession>A0A1G6YXM7</accession>
<dbReference type="InterPro" id="IPR036291">
    <property type="entry name" value="NAD(P)-bd_dom_sf"/>
</dbReference>
<keyword evidence="1" id="KW-0560">Oxidoreductase</keyword>
<dbReference type="Gene3D" id="3.40.50.720">
    <property type="entry name" value="NAD(P)-binding Rossmann-like Domain"/>
    <property type="match status" value="1"/>
</dbReference>
<dbReference type="InterPro" id="IPR050812">
    <property type="entry name" value="Preph/Arog_dehydrog"/>
</dbReference>
<evidence type="ECO:0000313" key="4">
    <source>
        <dbReference type="Proteomes" id="UP000199628"/>
    </source>
</evidence>
<protein>
    <submittedName>
        <fullName evidence="3">Prephenate dehydrogenase</fullName>
    </submittedName>
</protein>
<dbReference type="SUPFAM" id="SSF48179">
    <property type="entry name" value="6-phosphogluconate dehydrogenase C-terminal domain-like"/>
    <property type="match status" value="1"/>
</dbReference>
<dbReference type="InterPro" id="IPR008927">
    <property type="entry name" value="6-PGluconate_DH-like_C_sf"/>
</dbReference>
<dbReference type="InterPro" id="IPR003099">
    <property type="entry name" value="Prephen_DH"/>
</dbReference>
<dbReference type="GO" id="GO:0006571">
    <property type="term" value="P:tyrosine biosynthetic process"/>
    <property type="evidence" value="ECO:0007669"/>
    <property type="project" value="InterPro"/>
</dbReference>
<dbReference type="Proteomes" id="UP000199628">
    <property type="component" value="Unassembled WGS sequence"/>
</dbReference>
<dbReference type="RefSeq" id="WP_093033863.1">
    <property type="nucleotide sequence ID" value="NZ_FMZV01000012.1"/>
</dbReference>
<dbReference type="EMBL" id="FMZV01000012">
    <property type="protein sequence ID" value="SDD95100.1"/>
    <property type="molecule type" value="Genomic_DNA"/>
</dbReference>
<reference evidence="4" key="1">
    <citation type="submission" date="2016-10" db="EMBL/GenBank/DDBJ databases">
        <authorList>
            <person name="Varghese N."/>
            <person name="Submissions S."/>
        </authorList>
    </citation>
    <scope>NUCLEOTIDE SEQUENCE [LARGE SCALE GENOMIC DNA]</scope>
    <source>
        <strain evidence="4">CGMCC 1.9108</strain>
    </source>
</reference>
<evidence type="ECO:0000256" key="1">
    <source>
        <dbReference type="ARBA" id="ARBA00023002"/>
    </source>
</evidence>